<dbReference type="EMBL" id="JBBXMP010000239">
    <property type="protein sequence ID" value="KAL0059252.1"/>
    <property type="molecule type" value="Genomic_DNA"/>
</dbReference>
<keyword evidence="2" id="KW-0472">Membrane</keyword>
<protein>
    <submittedName>
        <fullName evidence="3">Uncharacterized protein</fullName>
    </submittedName>
</protein>
<feature type="transmembrane region" description="Helical" evidence="2">
    <location>
        <begin position="20"/>
        <end position="39"/>
    </location>
</feature>
<evidence type="ECO:0000313" key="3">
    <source>
        <dbReference type="EMBL" id="KAL0059252.1"/>
    </source>
</evidence>
<sequence length="119" mass="13172">MAVVPPGEPKESPKPQPIGNITLIILLTTCTICGLFILWRRADAFRAVVSHRLKTLRRPEGRIRLSEDNGPPAYAFIHDNPDEDELEDDIDDEPLTERVPANPPPSNRTAATNGIRVLA</sequence>
<name>A0ABR2ZC58_9AGAR</name>
<evidence type="ECO:0000256" key="1">
    <source>
        <dbReference type="SAM" id="MobiDB-lite"/>
    </source>
</evidence>
<proteinExistence type="predicted"/>
<feature type="compositionally biased region" description="Acidic residues" evidence="1">
    <location>
        <begin position="81"/>
        <end position="94"/>
    </location>
</feature>
<keyword evidence="4" id="KW-1185">Reference proteome</keyword>
<reference evidence="3 4" key="1">
    <citation type="submission" date="2024-05" db="EMBL/GenBank/DDBJ databases">
        <title>A draft genome resource for the thread blight pathogen Marasmius tenuissimus strain MS-2.</title>
        <authorList>
            <person name="Yulfo-Soto G.E."/>
            <person name="Baruah I.K."/>
            <person name="Amoako-Attah I."/>
            <person name="Bukari Y."/>
            <person name="Meinhardt L.W."/>
            <person name="Bailey B.A."/>
            <person name="Cohen S.P."/>
        </authorList>
    </citation>
    <scope>NUCLEOTIDE SEQUENCE [LARGE SCALE GENOMIC DNA]</scope>
    <source>
        <strain evidence="3 4">MS-2</strain>
    </source>
</reference>
<evidence type="ECO:0000313" key="4">
    <source>
        <dbReference type="Proteomes" id="UP001437256"/>
    </source>
</evidence>
<dbReference type="Proteomes" id="UP001437256">
    <property type="component" value="Unassembled WGS sequence"/>
</dbReference>
<feature type="region of interest" description="Disordered" evidence="1">
    <location>
        <begin position="63"/>
        <end position="119"/>
    </location>
</feature>
<accession>A0ABR2ZC58</accession>
<comment type="caution">
    <text evidence="3">The sequence shown here is derived from an EMBL/GenBank/DDBJ whole genome shotgun (WGS) entry which is preliminary data.</text>
</comment>
<keyword evidence="2" id="KW-1133">Transmembrane helix</keyword>
<gene>
    <name evidence="3" type="ORF">AAF712_014002</name>
</gene>
<keyword evidence="2" id="KW-0812">Transmembrane</keyword>
<evidence type="ECO:0000256" key="2">
    <source>
        <dbReference type="SAM" id="Phobius"/>
    </source>
</evidence>
<organism evidence="3 4">
    <name type="scientific">Marasmius tenuissimus</name>
    <dbReference type="NCBI Taxonomy" id="585030"/>
    <lineage>
        <taxon>Eukaryota</taxon>
        <taxon>Fungi</taxon>
        <taxon>Dikarya</taxon>
        <taxon>Basidiomycota</taxon>
        <taxon>Agaricomycotina</taxon>
        <taxon>Agaricomycetes</taxon>
        <taxon>Agaricomycetidae</taxon>
        <taxon>Agaricales</taxon>
        <taxon>Marasmiineae</taxon>
        <taxon>Marasmiaceae</taxon>
        <taxon>Marasmius</taxon>
    </lineage>
</organism>